<feature type="transmembrane region" description="Helical" evidence="2">
    <location>
        <begin position="35"/>
        <end position="57"/>
    </location>
</feature>
<dbReference type="Proteomes" id="UP000643405">
    <property type="component" value="Unassembled WGS sequence"/>
</dbReference>
<keyword evidence="4" id="KW-1185">Reference proteome</keyword>
<evidence type="ECO:0000313" key="3">
    <source>
        <dbReference type="EMBL" id="MBD0413521.1"/>
    </source>
</evidence>
<organism evidence="3 4">
    <name type="scientific">Oryzicola mucosus</name>
    <dbReference type="NCBI Taxonomy" id="2767425"/>
    <lineage>
        <taxon>Bacteria</taxon>
        <taxon>Pseudomonadati</taxon>
        <taxon>Pseudomonadota</taxon>
        <taxon>Alphaproteobacteria</taxon>
        <taxon>Hyphomicrobiales</taxon>
        <taxon>Phyllobacteriaceae</taxon>
        <taxon>Oryzicola</taxon>
    </lineage>
</organism>
<comment type="caution">
    <text evidence="3">The sequence shown here is derived from an EMBL/GenBank/DDBJ whole genome shotgun (WGS) entry which is preliminary data.</text>
</comment>
<dbReference type="RefSeq" id="WP_188162949.1">
    <property type="nucleotide sequence ID" value="NZ_JACVVX010000001.1"/>
</dbReference>
<sequence length="88" mass="9862">MANGKKQSARYEMDREWELIHPEPYSRSRALGTSLLRLTLLFGIGAVAFVLFASAFADSRARPQMARNGLDLTTTGSVKRDYQTPSLR</sequence>
<keyword evidence="2" id="KW-0812">Transmembrane</keyword>
<evidence type="ECO:0000256" key="1">
    <source>
        <dbReference type="SAM" id="MobiDB-lite"/>
    </source>
</evidence>
<reference evidence="3" key="1">
    <citation type="submission" date="2020-09" db="EMBL/GenBank/DDBJ databases">
        <title>Genome seq and assembly of Tianweitania sp.</title>
        <authorList>
            <person name="Chhetri G."/>
        </authorList>
    </citation>
    <scope>NUCLEOTIDE SEQUENCE</scope>
    <source>
        <strain evidence="3">Rool2</strain>
    </source>
</reference>
<name>A0A8J6PSW8_9HYPH</name>
<keyword evidence="2" id="KW-1133">Transmembrane helix</keyword>
<keyword evidence="2" id="KW-0472">Membrane</keyword>
<dbReference type="AlphaFoldDB" id="A0A8J6PSW8"/>
<proteinExistence type="predicted"/>
<protein>
    <submittedName>
        <fullName evidence="3">Uncharacterized protein</fullName>
    </submittedName>
</protein>
<feature type="compositionally biased region" description="Polar residues" evidence="1">
    <location>
        <begin position="71"/>
        <end position="88"/>
    </location>
</feature>
<evidence type="ECO:0000256" key="2">
    <source>
        <dbReference type="SAM" id="Phobius"/>
    </source>
</evidence>
<gene>
    <name evidence="3" type="ORF">ICI42_02530</name>
</gene>
<accession>A0A8J6PSW8</accession>
<evidence type="ECO:0000313" key="4">
    <source>
        <dbReference type="Proteomes" id="UP000643405"/>
    </source>
</evidence>
<feature type="region of interest" description="Disordered" evidence="1">
    <location>
        <begin position="67"/>
        <end position="88"/>
    </location>
</feature>
<dbReference type="EMBL" id="JACVVX010000001">
    <property type="protein sequence ID" value="MBD0413521.1"/>
    <property type="molecule type" value="Genomic_DNA"/>
</dbReference>